<feature type="non-terminal residue" evidence="2">
    <location>
        <position position="107"/>
    </location>
</feature>
<name>A0ABS6CYY8_9ACTN</name>
<protein>
    <recommendedName>
        <fullName evidence="4">DNA primase</fullName>
    </recommendedName>
</protein>
<evidence type="ECO:0000313" key="2">
    <source>
        <dbReference type="EMBL" id="MBU3871845.1"/>
    </source>
</evidence>
<dbReference type="EMBL" id="JAHLEM010001376">
    <property type="protein sequence ID" value="MBU3871845.1"/>
    <property type="molecule type" value="Genomic_DNA"/>
</dbReference>
<proteinExistence type="predicted"/>
<sequence length="107" mass="10647">GQGGAEPHGAGQGGTGYDCTEPRGAEQGGAGYDRAGLGGGAERLGRLGEAMVVLASSGLELSREELLDALWLAGRLPEDGVERAPLARAVTGGGTALPATRPEPARP</sequence>
<feature type="compositionally biased region" description="Gly residues" evidence="1">
    <location>
        <begin position="1"/>
        <end position="16"/>
    </location>
</feature>
<feature type="non-terminal residue" evidence="2">
    <location>
        <position position="1"/>
    </location>
</feature>
<organism evidence="2 3">
    <name type="scientific">Streptomyces niphimycinicus</name>
    <dbReference type="NCBI Taxonomy" id="2842201"/>
    <lineage>
        <taxon>Bacteria</taxon>
        <taxon>Bacillati</taxon>
        <taxon>Actinomycetota</taxon>
        <taxon>Actinomycetes</taxon>
        <taxon>Kitasatosporales</taxon>
        <taxon>Streptomycetaceae</taxon>
        <taxon>Streptomyces</taxon>
    </lineage>
</organism>
<evidence type="ECO:0008006" key="4">
    <source>
        <dbReference type="Google" id="ProtNLM"/>
    </source>
</evidence>
<accession>A0ABS6CYY8</accession>
<feature type="region of interest" description="Disordered" evidence="1">
    <location>
        <begin position="1"/>
        <end position="40"/>
    </location>
</feature>
<feature type="compositionally biased region" description="Gly residues" evidence="1">
    <location>
        <begin position="26"/>
        <end position="40"/>
    </location>
</feature>
<comment type="caution">
    <text evidence="2">The sequence shown here is derived from an EMBL/GenBank/DDBJ whole genome shotgun (WGS) entry which is preliminary data.</text>
</comment>
<evidence type="ECO:0000256" key="1">
    <source>
        <dbReference type="SAM" id="MobiDB-lite"/>
    </source>
</evidence>
<gene>
    <name evidence="2" type="ORF">KN815_49790</name>
</gene>
<dbReference type="Proteomes" id="UP000720508">
    <property type="component" value="Unassembled WGS sequence"/>
</dbReference>
<keyword evidence="3" id="KW-1185">Reference proteome</keyword>
<evidence type="ECO:0000313" key="3">
    <source>
        <dbReference type="Proteomes" id="UP000720508"/>
    </source>
</evidence>
<reference evidence="2 3" key="1">
    <citation type="submission" date="2021-06" db="EMBL/GenBank/DDBJ databases">
        <authorList>
            <person name="Pan X."/>
        </authorList>
    </citation>
    <scope>NUCLEOTIDE SEQUENCE [LARGE SCALE GENOMIC DNA]</scope>
    <source>
        <strain evidence="2 3">4503</strain>
    </source>
</reference>